<dbReference type="Pfam" id="PF00582">
    <property type="entry name" value="Usp"/>
    <property type="match status" value="1"/>
</dbReference>
<evidence type="ECO:0000313" key="5">
    <source>
        <dbReference type="EMBL" id="MBC8176645.1"/>
    </source>
</evidence>
<comment type="similarity">
    <text evidence="1">Belongs to the universal stress protein A family.</text>
</comment>
<evidence type="ECO:0000256" key="2">
    <source>
        <dbReference type="ARBA" id="ARBA00022741"/>
    </source>
</evidence>
<keyword evidence="3" id="KW-0067">ATP-binding</keyword>
<gene>
    <name evidence="5" type="ORF">H8E19_04500</name>
</gene>
<evidence type="ECO:0000259" key="4">
    <source>
        <dbReference type="Pfam" id="PF00582"/>
    </source>
</evidence>
<evidence type="ECO:0000256" key="1">
    <source>
        <dbReference type="ARBA" id="ARBA00008791"/>
    </source>
</evidence>
<dbReference type="AlphaFoldDB" id="A0A8J6T2B8"/>
<proteinExistence type="inferred from homology"/>
<comment type="caution">
    <text evidence="5">The sequence shown here is derived from an EMBL/GenBank/DDBJ whole genome shotgun (WGS) entry which is preliminary data.</text>
</comment>
<reference evidence="5 6" key="1">
    <citation type="submission" date="2020-08" db="EMBL/GenBank/DDBJ databases">
        <title>Bridging the membrane lipid divide: bacteria of the FCB group superphylum have the potential to synthesize archaeal ether lipids.</title>
        <authorList>
            <person name="Villanueva L."/>
            <person name="Von Meijenfeldt F.A.B."/>
            <person name="Westbye A.B."/>
            <person name="Yadav S."/>
            <person name="Hopmans E.C."/>
            <person name="Dutilh B.E."/>
            <person name="Sinninghe Damste J.S."/>
        </authorList>
    </citation>
    <scope>NUCLEOTIDE SEQUENCE [LARGE SCALE GENOMIC DNA]</scope>
    <source>
        <strain evidence="5">NIOZ-UU27</strain>
    </source>
</reference>
<dbReference type="PRINTS" id="PR01438">
    <property type="entry name" value="UNVRSLSTRESS"/>
</dbReference>
<protein>
    <submittedName>
        <fullName evidence="5">Universal stress protein</fullName>
    </submittedName>
</protein>
<evidence type="ECO:0000256" key="3">
    <source>
        <dbReference type="ARBA" id="ARBA00022840"/>
    </source>
</evidence>
<dbReference type="GO" id="GO:0005524">
    <property type="term" value="F:ATP binding"/>
    <property type="evidence" value="ECO:0007669"/>
    <property type="project" value="UniProtKB-KW"/>
</dbReference>
<organism evidence="5 6">
    <name type="scientific">Candidatus Desulfacyla euxinica</name>
    <dbReference type="NCBI Taxonomy" id="2841693"/>
    <lineage>
        <taxon>Bacteria</taxon>
        <taxon>Deltaproteobacteria</taxon>
        <taxon>Candidatus Desulfacyla</taxon>
    </lineage>
</organism>
<dbReference type="PANTHER" id="PTHR46268">
    <property type="entry name" value="STRESS RESPONSE PROTEIN NHAX"/>
    <property type="match status" value="1"/>
</dbReference>
<dbReference type="InterPro" id="IPR006015">
    <property type="entry name" value="Universal_stress_UspA"/>
</dbReference>
<keyword evidence="2" id="KW-0547">Nucleotide-binding</keyword>
<dbReference type="EMBL" id="JACNJD010000150">
    <property type="protein sequence ID" value="MBC8176645.1"/>
    <property type="molecule type" value="Genomic_DNA"/>
</dbReference>
<accession>A0A8J6T2B8</accession>
<name>A0A8J6T2B8_9DELT</name>
<evidence type="ECO:0000313" key="6">
    <source>
        <dbReference type="Proteomes" id="UP000650524"/>
    </source>
</evidence>
<dbReference type="Proteomes" id="UP000650524">
    <property type="component" value="Unassembled WGS sequence"/>
</dbReference>
<dbReference type="PANTHER" id="PTHR46268:SF27">
    <property type="entry name" value="UNIVERSAL STRESS PROTEIN RV2623"/>
    <property type="match status" value="1"/>
</dbReference>
<dbReference type="SUPFAM" id="SSF52402">
    <property type="entry name" value="Adenine nucleotide alpha hydrolases-like"/>
    <property type="match status" value="1"/>
</dbReference>
<dbReference type="InterPro" id="IPR014729">
    <property type="entry name" value="Rossmann-like_a/b/a_fold"/>
</dbReference>
<dbReference type="Gene3D" id="3.40.50.620">
    <property type="entry name" value="HUPs"/>
    <property type="match status" value="1"/>
</dbReference>
<feature type="domain" description="UspA" evidence="4">
    <location>
        <begin position="5"/>
        <end position="159"/>
    </location>
</feature>
<dbReference type="InterPro" id="IPR006016">
    <property type="entry name" value="UspA"/>
</dbReference>
<dbReference type="CDD" id="cd00293">
    <property type="entry name" value="USP-like"/>
    <property type="match status" value="1"/>
</dbReference>
<sequence>MIPEIKKILYATDLSENARYAFGYAASLANRYGAGITFLHVLEDVSTYADSMVINIVGEEKWGELRKNNEQDVLETIKGRLEKFCEDVSDNLPACPFITDEIIVKTGNPVEEILNQAKRSDCDMVVMGARGLGPLADKLMGSISKRVLRRCKKPVLIVRLP</sequence>